<accession>A0ACC3Z064</accession>
<keyword evidence="2" id="KW-1185">Reference proteome</keyword>
<protein>
    <submittedName>
        <fullName evidence="1">PFS domain-containing protein (Phosphorylase superfamily protein)</fullName>
    </submittedName>
</protein>
<sequence length="383" mass="42079">MQDTQTITLAACSTNSSQNAAHGQKPESILQKPKEATERLTESTFSREEVRIVVVCALPLEADAVCALFDKPCDADLSEMKAPRDTNAYTFGIIGRHPTVVVHMPGMGKTNGAITATKCQSSFPNVKLALVVGICGGVPFYDKGRKEIILGDVIISEGLIAYDFGRRFPDSFVTKNSPGDAFARPPVEVRSLLNKLKCRADLRRFRERTCEHLAFLRQSPDCQAVYPGATEDQLFEGTYVHRHNNPDACQKCSNPANVSNSVCDQARSSSCEELSCDKAKLVPRRRLEDIMRGASVSVPAVHFGYIACGDQVMKSGEHRDRIAEENGVIAFEMEGAGVWDTFPCLVIKAVCDYADSHKHKKWQDYAAATAAACAKAFLQEWHI</sequence>
<name>A0ACC3Z064_COLTU</name>
<dbReference type="Proteomes" id="UP000805649">
    <property type="component" value="Unassembled WGS sequence"/>
</dbReference>
<evidence type="ECO:0000313" key="2">
    <source>
        <dbReference type="Proteomes" id="UP000805649"/>
    </source>
</evidence>
<reference evidence="1 2" key="1">
    <citation type="journal article" date="2020" name="Phytopathology">
        <title>Genome Sequence Resources of Colletotrichum truncatum, C. plurivorum, C. musicola, and C. sojae: Four Species Pathogenic to Soybean (Glycine max).</title>
        <authorList>
            <person name="Rogerio F."/>
            <person name="Boufleur T.R."/>
            <person name="Ciampi-Guillardi M."/>
            <person name="Sukno S.A."/>
            <person name="Thon M.R."/>
            <person name="Massola Junior N.S."/>
            <person name="Baroncelli R."/>
        </authorList>
    </citation>
    <scope>NUCLEOTIDE SEQUENCE [LARGE SCALE GENOMIC DNA]</scope>
    <source>
        <strain evidence="1 2">CMES1059</strain>
    </source>
</reference>
<gene>
    <name evidence="1" type="ORF">CTRU02_207213</name>
</gene>
<dbReference type="EMBL" id="VUJX02000004">
    <property type="protein sequence ID" value="KAL0937482.1"/>
    <property type="molecule type" value="Genomic_DNA"/>
</dbReference>
<organism evidence="1 2">
    <name type="scientific">Colletotrichum truncatum</name>
    <name type="common">Anthracnose fungus</name>
    <name type="synonym">Colletotrichum capsici</name>
    <dbReference type="NCBI Taxonomy" id="5467"/>
    <lineage>
        <taxon>Eukaryota</taxon>
        <taxon>Fungi</taxon>
        <taxon>Dikarya</taxon>
        <taxon>Ascomycota</taxon>
        <taxon>Pezizomycotina</taxon>
        <taxon>Sordariomycetes</taxon>
        <taxon>Hypocreomycetidae</taxon>
        <taxon>Glomerellales</taxon>
        <taxon>Glomerellaceae</taxon>
        <taxon>Colletotrichum</taxon>
        <taxon>Colletotrichum truncatum species complex</taxon>
    </lineage>
</organism>
<proteinExistence type="predicted"/>
<comment type="caution">
    <text evidence="1">The sequence shown here is derived from an EMBL/GenBank/DDBJ whole genome shotgun (WGS) entry which is preliminary data.</text>
</comment>
<evidence type="ECO:0000313" key="1">
    <source>
        <dbReference type="EMBL" id="KAL0937482.1"/>
    </source>
</evidence>